<dbReference type="Proteomes" id="UP001231518">
    <property type="component" value="Chromosome 22"/>
</dbReference>
<gene>
    <name evidence="3" type="ORF">PYW07_009185</name>
</gene>
<dbReference type="InterPro" id="IPR006578">
    <property type="entry name" value="MADF-dom"/>
</dbReference>
<feature type="compositionally biased region" description="Low complexity" evidence="1">
    <location>
        <begin position="145"/>
        <end position="202"/>
    </location>
</feature>
<dbReference type="EMBL" id="JARGEI010000024">
    <property type="protein sequence ID" value="KAJ8709359.1"/>
    <property type="molecule type" value="Genomic_DNA"/>
</dbReference>
<dbReference type="PANTHER" id="PTHR46599">
    <property type="entry name" value="PIGGYBAC TRANSPOSABLE ELEMENT-DERIVED PROTEIN 4"/>
    <property type="match status" value="1"/>
</dbReference>
<dbReference type="InterPro" id="IPR029526">
    <property type="entry name" value="PGBD"/>
</dbReference>
<dbReference type="SMART" id="SM00595">
    <property type="entry name" value="MADF"/>
    <property type="match status" value="1"/>
</dbReference>
<dbReference type="Pfam" id="PF10545">
    <property type="entry name" value="MADF_DNA_bdg"/>
    <property type="match status" value="1"/>
</dbReference>
<protein>
    <recommendedName>
        <fullName evidence="2">MADF domain-containing protein</fullName>
    </recommendedName>
</protein>
<comment type="caution">
    <text evidence="3">The sequence shown here is derived from an EMBL/GenBank/DDBJ whole genome shotgun (WGS) entry which is preliminary data.</text>
</comment>
<feature type="region of interest" description="Disordered" evidence="1">
    <location>
        <begin position="678"/>
        <end position="697"/>
    </location>
</feature>
<name>A0AAD8DMD0_MYTSE</name>
<feature type="region of interest" description="Disordered" evidence="1">
    <location>
        <begin position="569"/>
        <end position="622"/>
    </location>
</feature>
<dbReference type="Pfam" id="PF13843">
    <property type="entry name" value="DDE_Tnp_1_7"/>
    <property type="match status" value="1"/>
</dbReference>
<proteinExistence type="predicted"/>
<dbReference type="AlphaFoldDB" id="A0AAD8DMD0"/>
<feature type="compositionally biased region" description="Polar residues" evidence="1">
    <location>
        <begin position="212"/>
        <end position="271"/>
    </location>
</feature>
<feature type="domain" description="MADF" evidence="2">
    <location>
        <begin position="464"/>
        <end position="567"/>
    </location>
</feature>
<dbReference type="PANTHER" id="PTHR46599:SF3">
    <property type="entry name" value="PIGGYBAC TRANSPOSABLE ELEMENT-DERIVED PROTEIN 4"/>
    <property type="match status" value="1"/>
</dbReference>
<feature type="region of interest" description="Disordered" evidence="1">
    <location>
        <begin position="131"/>
        <end position="290"/>
    </location>
</feature>
<accession>A0AAD8DMD0</accession>
<reference evidence="3" key="1">
    <citation type="submission" date="2023-03" db="EMBL/GenBank/DDBJ databases">
        <title>Chromosome-level genomes of two armyworms, Mythimna separata and Mythimna loreyi, provide insights into the biosynthesis and reception of sex pheromones.</title>
        <authorList>
            <person name="Zhao H."/>
        </authorList>
    </citation>
    <scope>NUCLEOTIDE SEQUENCE</scope>
    <source>
        <strain evidence="3">BeijingLab</strain>
        <tissue evidence="3">Pupa</tissue>
    </source>
</reference>
<organism evidence="3 4">
    <name type="scientific">Mythimna separata</name>
    <name type="common">Oriental armyworm</name>
    <name type="synonym">Pseudaletia separata</name>
    <dbReference type="NCBI Taxonomy" id="271217"/>
    <lineage>
        <taxon>Eukaryota</taxon>
        <taxon>Metazoa</taxon>
        <taxon>Ecdysozoa</taxon>
        <taxon>Arthropoda</taxon>
        <taxon>Hexapoda</taxon>
        <taxon>Insecta</taxon>
        <taxon>Pterygota</taxon>
        <taxon>Neoptera</taxon>
        <taxon>Endopterygota</taxon>
        <taxon>Lepidoptera</taxon>
        <taxon>Glossata</taxon>
        <taxon>Ditrysia</taxon>
        <taxon>Noctuoidea</taxon>
        <taxon>Noctuidae</taxon>
        <taxon>Noctuinae</taxon>
        <taxon>Hadenini</taxon>
        <taxon>Mythimna</taxon>
    </lineage>
</organism>
<evidence type="ECO:0000256" key="1">
    <source>
        <dbReference type="SAM" id="MobiDB-lite"/>
    </source>
</evidence>
<evidence type="ECO:0000259" key="2">
    <source>
        <dbReference type="PROSITE" id="PS51029"/>
    </source>
</evidence>
<keyword evidence="4" id="KW-1185">Reference proteome</keyword>
<evidence type="ECO:0000313" key="3">
    <source>
        <dbReference type="EMBL" id="KAJ8709359.1"/>
    </source>
</evidence>
<sequence length="697" mass="77004">MNTQRPHKNRIVCEHEIERALEEMYASSEDEISEEEEVSGTLCYPPYDINRALDSLQNVMEADLLDVLAGDSSHTLRPTSPAVTVPWQSVAPLLTPLAGAVDTLSSAVEHEPSYLSEPLQVTPAVAKKPRLSVHQPSPVMTPHKPSSSVAARPPSPLAADQQSLSSVAQQALPSMAAQQSSSAATTHQPSSSAAAQLPSSAATAHQHLSPEAAQQRSSIVTAQQPSYPETVQQPSSTAATHQYLSLAAAQQPSSVTATHQPSSSMGDQQPLSPVAVHPPSPLMAAQQPSSPAAAHVTLQGLIDKVRDWSENTTGFAAPNFTRKLKSKKTYNNRSLPIHYFLNMFPSEIFDIIVANTNSYASFMQSLNWTPTNATEIRAYLGMIIMMGLQPLSELELYWSSDPFYHNPIIAAVMPCKRFKKLTENLHLSDRATETPRTQPGVVHVSSAIIIMASKAFEKYVEQEVLINCVESRPVLWDKTLEIYKDKIAKTAAWREICGILKEDFEAMEQKEGQEFGKYVIKKWNSTRDAWIRTLSEKKKLKKSGAAASNTKPYKYHNQMLFLKKVVTPGDTHENVPANDNITETVESNKDNEDEPDQITEQSGSDRQKERQNLAPPQRKAIKRNVNEVDAKMIEYMNDQLKKSKNEFEDPNLSFFKADAQQHHDKIFALIVDVSNNAGASSAADDDSTNTTRQRPFS</sequence>
<evidence type="ECO:0000313" key="4">
    <source>
        <dbReference type="Proteomes" id="UP001231518"/>
    </source>
</evidence>
<dbReference type="PROSITE" id="PS51029">
    <property type="entry name" value="MADF"/>
    <property type="match status" value="1"/>
</dbReference>